<organism evidence="3 4">
    <name type="scientific">Streptoalloteichus hindustanus</name>
    <dbReference type="NCBI Taxonomy" id="2017"/>
    <lineage>
        <taxon>Bacteria</taxon>
        <taxon>Bacillati</taxon>
        <taxon>Actinomycetota</taxon>
        <taxon>Actinomycetes</taxon>
        <taxon>Pseudonocardiales</taxon>
        <taxon>Pseudonocardiaceae</taxon>
        <taxon>Streptoalloteichus</taxon>
    </lineage>
</organism>
<gene>
    <name evidence="3" type="ORF">SAMN05444320_105102</name>
</gene>
<keyword evidence="4" id="KW-1185">Reference proteome</keyword>
<dbReference type="Proteomes" id="UP000184501">
    <property type="component" value="Unassembled WGS sequence"/>
</dbReference>
<reference evidence="3 4" key="1">
    <citation type="submission" date="2016-11" db="EMBL/GenBank/DDBJ databases">
        <authorList>
            <person name="Jaros S."/>
            <person name="Januszkiewicz K."/>
            <person name="Wedrychowicz H."/>
        </authorList>
    </citation>
    <scope>NUCLEOTIDE SEQUENCE [LARGE SCALE GENOMIC DNA]</scope>
    <source>
        <strain evidence="3 4">DSM 44523</strain>
    </source>
</reference>
<sequence>MTAEELRRGYGRLFDQIDTDSDGAIVRSDLEQMANSLAHTFGQTASTPKARDVRDHYSRTWELLCEDLGVDAGGEIAREEFGEAMANLSTQDGFLAHVRAVAAAEFALADPDDDGVLAKEDFVRLIEAFGPSGEDAKAAFTRLDRDGDGRIRREEYASARQEYLTSGDPDAPGRWLFGAPQ</sequence>
<evidence type="ECO:0000313" key="3">
    <source>
        <dbReference type="EMBL" id="SHF81842.1"/>
    </source>
</evidence>
<dbReference type="Pfam" id="PF13202">
    <property type="entry name" value="EF-hand_5"/>
    <property type="match status" value="1"/>
</dbReference>
<dbReference type="SUPFAM" id="SSF47473">
    <property type="entry name" value="EF-hand"/>
    <property type="match status" value="1"/>
</dbReference>
<dbReference type="Gene3D" id="1.10.238.10">
    <property type="entry name" value="EF-hand"/>
    <property type="match status" value="1"/>
</dbReference>
<dbReference type="STRING" id="2017.SAMN05444320_105102"/>
<name>A0A1M5ES48_STRHI</name>
<feature type="region of interest" description="Disordered" evidence="1">
    <location>
        <begin position="160"/>
        <end position="181"/>
    </location>
</feature>
<feature type="domain" description="EF-hand" evidence="2">
    <location>
        <begin position="131"/>
        <end position="166"/>
    </location>
</feature>
<dbReference type="InterPro" id="IPR011992">
    <property type="entry name" value="EF-hand-dom_pair"/>
</dbReference>
<dbReference type="PROSITE" id="PS50222">
    <property type="entry name" value="EF_HAND_2"/>
    <property type="match status" value="1"/>
</dbReference>
<proteinExistence type="predicted"/>
<dbReference type="SMART" id="SM00054">
    <property type="entry name" value="EFh"/>
    <property type="match status" value="4"/>
</dbReference>
<protein>
    <submittedName>
        <fullName evidence="3">Ca2+-binding protein, EF-hand superfamily</fullName>
    </submittedName>
</protein>
<evidence type="ECO:0000259" key="2">
    <source>
        <dbReference type="PROSITE" id="PS50222"/>
    </source>
</evidence>
<dbReference type="AlphaFoldDB" id="A0A1M5ES48"/>
<dbReference type="InterPro" id="IPR002048">
    <property type="entry name" value="EF_hand_dom"/>
</dbReference>
<dbReference type="OrthoDB" id="3530529at2"/>
<dbReference type="EMBL" id="FQVN01000005">
    <property type="protein sequence ID" value="SHF81842.1"/>
    <property type="molecule type" value="Genomic_DNA"/>
</dbReference>
<evidence type="ECO:0000256" key="1">
    <source>
        <dbReference type="SAM" id="MobiDB-lite"/>
    </source>
</evidence>
<dbReference type="RefSeq" id="WP_073484116.1">
    <property type="nucleotide sequence ID" value="NZ_FQVN01000005.1"/>
</dbReference>
<evidence type="ECO:0000313" key="4">
    <source>
        <dbReference type="Proteomes" id="UP000184501"/>
    </source>
</evidence>
<dbReference type="GO" id="GO:0005509">
    <property type="term" value="F:calcium ion binding"/>
    <property type="evidence" value="ECO:0007669"/>
    <property type="project" value="InterPro"/>
</dbReference>
<dbReference type="Pfam" id="PF13499">
    <property type="entry name" value="EF-hand_7"/>
    <property type="match status" value="1"/>
</dbReference>
<accession>A0A1M5ES48</accession>